<sequence>MKLFGREPSLWISTIGSLLSLVAGFGLDWLTPGQAALVIVALNALVGVANGLRVRPVSPVVFTYAVGSIAALVAAYGVDVSQSIVGLVNGAVLSILALLLRGNVSPVESLPEAVQVHPGKSPY</sequence>
<dbReference type="EMBL" id="CP073721">
    <property type="protein sequence ID" value="UWZ37466.1"/>
    <property type="molecule type" value="Genomic_DNA"/>
</dbReference>
<feature type="transmembrane region" description="Helical" evidence="1">
    <location>
        <begin position="33"/>
        <end position="52"/>
    </location>
</feature>
<feature type="transmembrane region" description="Helical" evidence="1">
    <location>
        <begin position="59"/>
        <end position="78"/>
    </location>
</feature>
<name>A0ABY5Z619_9ACTN</name>
<proteinExistence type="predicted"/>
<organism evidence="2 3">
    <name type="scientific">Dactylosporangium roseum</name>
    <dbReference type="NCBI Taxonomy" id="47989"/>
    <lineage>
        <taxon>Bacteria</taxon>
        <taxon>Bacillati</taxon>
        <taxon>Actinomycetota</taxon>
        <taxon>Actinomycetes</taxon>
        <taxon>Micromonosporales</taxon>
        <taxon>Micromonosporaceae</taxon>
        <taxon>Dactylosporangium</taxon>
    </lineage>
</organism>
<evidence type="ECO:0000313" key="3">
    <source>
        <dbReference type="Proteomes" id="UP001058271"/>
    </source>
</evidence>
<reference evidence="2" key="1">
    <citation type="submission" date="2021-04" db="EMBL/GenBank/DDBJ databases">
        <title>Biosynthetic gene clusters of Dactylosporangioum roseum.</title>
        <authorList>
            <person name="Hartkoorn R.C."/>
            <person name="Beaudoing E."/>
            <person name="Hot D."/>
            <person name="Moureu S."/>
        </authorList>
    </citation>
    <scope>NUCLEOTIDE SEQUENCE</scope>
    <source>
        <strain evidence="2">NRRL B-16295</strain>
    </source>
</reference>
<protein>
    <recommendedName>
        <fullName evidence="4">Holin</fullName>
    </recommendedName>
</protein>
<dbReference type="RefSeq" id="WP_260726823.1">
    <property type="nucleotide sequence ID" value="NZ_BAAABS010000073.1"/>
</dbReference>
<dbReference type="Proteomes" id="UP001058271">
    <property type="component" value="Chromosome"/>
</dbReference>
<keyword evidence="1" id="KW-1133">Transmembrane helix</keyword>
<evidence type="ECO:0000313" key="2">
    <source>
        <dbReference type="EMBL" id="UWZ37466.1"/>
    </source>
</evidence>
<gene>
    <name evidence="2" type="ORF">Drose_04075</name>
</gene>
<keyword evidence="1" id="KW-0812">Transmembrane</keyword>
<evidence type="ECO:0000256" key="1">
    <source>
        <dbReference type="SAM" id="Phobius"/>
    </source>
</evidence>
<feature type="transmembrane region" description="Helical" evidence="1">
    <location>
        <begin position="9"/>
        <end position="27"/>
    </location>
</feature>
<evidence type="ECO:0008006" key="4">
    <source>
        <dbReference type="Google" id="ProtNLM"/>
    </source>
</evidence>
<feature type="transmembrane region" description="Helical" evidence="1">
    <location>
        <begin position="84"/>
        <end position="100"/>
    </location>
</feature>
<keyword evidence="3" id="KW-1185">Reference proteome</keyword>
<keyword evidence="1" id="KW-0472">Membrane</keyword>
<accession>A0ABY5Z619</accession>